<evidence type="ECO:0000313" key="1">
    <source>
        <dbReference type="EMBL" id="KAB5747119.1"/>
    </source>
</evidence>
<protein>
    <submittedName>
        <fullName evidence="1">CTP synthase</fullName>
    </submittedName>
</protein>
<reference evidence="4 5" key="1">
    <citation type="journal article" date="2019" name="Nat. Med.">
        <title>A library of human gut bacterial isolates paired with longitudinal multiomics data enables mechanistic microbiome research.</title>
        <authorList>
            <person name="Poyet M."/>
            <person name="Groussin M."/>
            <person name="Gibbons S.M."/>
            <person name="Avila-Pacheco J."/>
            <person name="Jiang X."/>
            <person name="Kearney S.M."/>
            <person name="Perrotta A.R."/>
            <person name="Berdy B."/>
            <person name="Zhao S."/>
            <person name="Lieberman T.D."/>
            <person name="Swanson P.K."/>
            <person name="Smith M."/>
            <person name="Roesemann S."/>
            <person name="Alexander J.E."/>
            <person name="Rich S.A."/>
            <person name="Livny J."/>
            <person name="Vlamakis H."/>
            <person name="Clish C."/>
            <person name="Bullock K."/>
            <person name="Deik A."/>
            <person name="Scott J."/>
            <person name="Pierce K.A."/>
            <person name="Xavier R.J."/>
            <person name="Alm E.J."/>
        </authorList>
    </citation>
    <scope>NUCLEOTIDE SEQUENCE [LARGE SCALE GENOMIC DNA]</scope>
    <source>
        <strain evidence="2 5">BIOML-A105</strain>
        <strain evidence="1 4">BIOML-A190</strain>
        <strain evidence="3 6">BIOML-A26</strain>
    </source>
</reference>
<dbReference type="Proteomes" id="UP000470200">
    <property type="component" value="Unassembled WGS sequence"/>
</dbReference>
<evidence type="ECO:0000313" key="4">
    <source>
        <dbReference type="Proteomes" id="UP000437631"/>
    </source>
</evidence>
<dbReference type="AlphaFoldDB" id="A0A0C2UHE5"/>
<dbReference type="Proteomes" id="UP000437631">
    <property type="component" value="Unassembled WGS sequence"/>
</dbReference>
<name>A0A0C2UHE5_BIFAD</name>
<gene>
    <name evidence="3" type="ORF">GA542_06395</name>
    <name evidence="2" type="ORF">GA629_04720</name>
    <name evidence="1" type="ORF">GA752_03685</name>
</gene>
<accession>A0A0C2UHE5</accession>
<sequence>MGEKETHCSLNLLIAKAQRDRCCMRPFWDTDIKVVVRRVKQGSIVRVHRGLYAGKEYWDRLDPHERLRHILRSLSQWHERWAFCGASAAVMHGLDCSYRQLHPIHVAVGRNSRPRNQRYVRFHVLDDAETVAVDGARVTSILRTLVDCAAMMPRRYAMAPIDSALRQGKTTVEQMLEYVDAIPMLRDRERIRAVLAQGDGRVENGGESECRAVLDELGFPVHRVQVEFPCLSHPGRVHRVDFLWERDDGTLIAGEFDGVQKYVDPLMTAGRTIRQVVDDERDRQQCLSRRGVDMVRMFYRDLDNAQVLAYRLEQARVPRR</sequence>
<evidence type="ECO:0000313" key="3">
    <source>
        <dbReference type="EMBL" id="KAB6030455.1"/>
    </source>
</evidence>
<evidence type="ECO:0000313" key="5">
    <source>
        <dbReference type="Proteomes" id="UP000470200"/>
    </source>
</evidence>
<dbReference type="Proteomes" id="UP000470926">
    <property type="component" value="Unassembled WGS sequence"/>
</dbReference>
<evidence type="ECO:0000313" key="2">
    <source>
        <dbReference type="EMBL" id="KAB5885975.1"/>
    </source>
</evidence>
<dbReference type="RefSeq" id="WP_042991046.1">
    <property type="nucleotide sequence ID" value="NZ_CACRSR010000004.1"/>
</dbReference>
<dbReference type="EMBL" id="WDFR01000002">
    <property type="protein sequence ID" value="KAB6030455.1"/>
    <property type="molecule type" value="Genomic_DNA"/>
</dbReference>
<dbReference type="EMBL" id="WDLT01000003">
    <property type="protein sequence ID" value="KAB5747119.1"/>
    <property type="molecule type" value="Genomic_DNA"/>
</dbReference>
<dbReference type="EMBL" id="WDIP01000003">
    <property type="protein sequence ID" value="KAB5885975.1"/>
    <property type="molecule type" value="Genomic_DNA"/>
</dbReference>
<proteinExistence type="predicted"/>
<organism evidence="1 4">
    <name type="scientific">Bifidobacterium adolescentis</name>
    <dbReference type="NCBI Taxonomy" id="1680"/>
    <lineage>
        <taxon>Bacteria</taxon>
        <taxon>Bacillati</taxon>
        <taxon>Actinomycetota</taxon>
        <taxon>Actinomycetes</taxon>
        <taxon>Bifidobacteriales</taxon>
        <taxon>Bifidobacteriaceae</taxon>
        <taxon>Bifidobacterium</taxon>
    </lineage>
</organism>
<comment type="caution">
    <text evidence="1">The sequence shown here is derived from an EMBL/GenBank/DDBJ whole genome shotgun (WGS) entry which is preliminary data.</text>
</comment>
<evidence type="ECO:0000313" key="6">
    <source>
        <dbReference type="Proteomes" id="UP000470926"/>
    </source>
</evidence>